<dbReference type="InterPro" id="IPR016156">
    <property type="entry name" value="FAD/NAD-linked_Rdtase_dimer_sf"/>
</dbReference>
<comment type="caution">
    <text evidence="8">The sequence shown here is derived from an EMBL/GenBank/DDBJ whole genome shotgun (WGS) entry which is preliminary data.</text>
</comment>
<dbReference type="SUPFAM" id="SSF55424">
    <property type="entry name" value="FAD/NAD-linked reductases, dimerisation (C-terminal) domain"/>
    <property type="match status" value="1"/>
</dbReference>
<keyword evidence="3" id="KW-0285">Flavoprotein</keyword>
<dbReference type="PANTHER" id="PTHR43429:SF3">
    <property type="entry name" value="NITRITE REDUCTASE [NAD(P)H]"/>
    <property type="match status" value="1"/>
</dbReference>
<name>A0A2A2HT07_9EURY</name>
<dbReference type="Pfam" id="PF02852">
    <property type="entry name" value="Pyr_redox_dim"/>
    <property type="match status" value="1"/>
</dbReference>
<evidence type="ECO:0000256" key="4">
    <source>
        <dbReference type="ARBA" id="ARBA00022827"/>
    </source>
</evidence>
<feature type="region of interest" description="Disordered" evidence="5">
    <location>
        <begin position="480"/>
        <end position="507"/>
    </location>
</feature>
<evidence type="ECO:0000259" key="7">
    <source>
        <dbReference type="Pfam" id="PF07992"/>
    </source>
</evidence>
<comment type="similarity">
    <text evidence="2">Belongs to the class-III pyridine nucleotide-disulfide oxidoreductase family.</text>
</comment>
<dbReference type="Pfam" id="PF07992">
    <property type="entry name" value="Pyr_redox_2"/>
    <property type="match status" value="1"/>
</dbReference>
<keyword evidence="4" id="KW-0274">FAD</keyword>
<organism evidence="8 9">
    <name type="scientific">Methanosarcina spelaei</name>
    <dbReference type="NCBI Taxonomy" id="1036679"/>
    <lineage>
        <taxon>Archaea</taxon>
        <taxon>Methanobacteriati</taxon>
        <taxon>Methanobacteriota</taxon>
        <taxon>Stenosarchaea group</taxon>
        <taxon>Methanomicrobia</taxon>
        <taxon>Methanosarcinales</taxon>
        <taxon>Methanosarcinaceae</taxon>
        <taxon>Methanosarcina</taxon>
    </lineage>
</organism>
<gene>
    <name evidence="8" type="ORF">ASJ81_06115</name>
</gene>
<evidence type="ECO:0000256" key="1">
    <source>
        <dbReference type="ARBA" id="ARBA00001974"/>
    </source>
</evidence>
<dbReference type="AlphaFoldDB" id="A0A2A2HT07"/>
<dbReference type="InterPro" id="IPR036188">
    <property type="entry name" value="FAD/NAD-bd_sf"/>
</dbReference>
<dbReference type="GO" id="GO:0016491">
    <property type="term" value="F:oxidoreductase activity"/>
    <property type="evidence" value="ECO:0007669"/>
    <property type="project" value="InterPro"/>
</dbReference>
<accession>A0A2A2HT07</accession>
<dbReference type="InterPro" id="IPR004099">
    <property type="entry name" value="Pyr_nucl-diS_OxRdtase_dimer"/>
</dbReference>
<protein>
    <submittedName>
        <fullName evidence="8">NADH dehydrogenase</fullName>
    </submittedName>
</protein>
<evidence type="ECO:0000256" key="2">
    <source>
        <dbReference type="ARBA" id="ARBA00009130"/>
    </source>
</evidence>
<reference evidence="8 9" key="1">
    <citation type="journal article" date="2017" name="BMC Genomics">
        <title>Genomic analysis of methanogenic archaea reveals a shift towards energy conservation.</title>
        <authorList>
            <person name="Gilmore S.P."/>
            <person name="Henske J.K."/>
            <person name="Sexton J.A."/>
            <person name="Solomon K.V."/>
            <person name="Seppala S."/>
            <person name="Yoo J.I."/>
            <person name="Huyett L.M."/>
            <person name="Pressman A."/>
            <person name="Cogan J.Z."/>
            <person name="Kivenson V."/>
            <person name="Peng X."/>
            <person name="Tan Y."/>
            <person name="Valentine D.L."/>
            <person name="O'Malley M.A."/>
        </authorList>
    </citation>
    <scope>NUCLEOTIDE SEQUENCE [LARGE SCALE GENOMIC DNA]</scope>
    <source>
        <strain evidence="8 9">MC-15</strain>
    </source>
</reference>
<feature type="domain" description="Pyridine nucleotide-disulphide oxidoreductase dimerisation" evidence="6">
    <location>
        <begin position="372"/>
        <end position="467"/>
    </location>
</feature>
<evidence type="ECO:0000256" key="3">
    <source>
        <dbReference type="ARBA" id="ARBA00022630"/>
    </source>
</evidence>
<feature type="compositionally biased region" description="Basic and acidic residues" evidence="5">
    <location>
        <begin position="496"/>
        <end position="507"/>
    </location>
</feature>
<proteinExistence type="inferred from homology"/>
<keyword evidence="9" id="KW-1185">Reference proteome</keyword>
<comment type="cofactor">
    <cofactor evidence="1">
        <name>FAD</name>
        <dbReference type="ChEBI" id="CHEBI:57692"/>
    </cofactor>
</comment>
<dbReference type="PRINTS" id="PR00411">
    <property type="entry name" value="PNDRDTASEI"/>
</dbReference>
<evidence type="ECO:0000313" key="9">
    <source>
        <dbReference type="Proteomes" id="UP000218164"/>
    </source>
</evidence>
<dbReference type="PANTHER" id="PTHR43429">
    <property type="entry name" value="PYRIDINE NUCLEOTIDE-DISULFIDE OXIDOREDUCTASE DOMAIN-CONTAINING"/>
    <property type="match status" value="1"/>
</dbReference>
<dbReference type="RefSeq" id="WP_095644505.1">
    <property type="nucleotide sequence ID" value="NZ_LMVP01000212.1"/>
</dbReference>
<evidence type="ECO:0000259" key="6">
    <source>
        <dbReference type="Pfam" id="PF02852"/>
    </source>
</evidence>
<feature type="domain" description="FAD/NAD(P)-binding" evidence="7">
    <location>
        <begin position="39"/>
        <end position="329"/>
    </location>
</feature>
<evidence type="ECO:0000313" key="8">
    <source>
        <dbReference type="EMBL" id="PAV12629.1"/>
    </source>
</evidence>
<feature type="compositionally biased region" description="Basic residues" evidence="5">
    <location>
        <begin position="481"/>
        <end position="495"/>
    </location>
</feature>
<dbReference type="EMBL" id="LMVP01000212">
    <property type="protein sequence ID" value="PAV12629.1"/>
    <property type="molecule type" value="Genomic_DNA"/>
</dbReference>
<dbReference type="PRINTS" id="PR00368">
    <property type="entry name" value="FADPNR"/>
</dbReference>
<dbReference type="SUPFAM" id="SSF51905">
    <property type="entry name" value="FAD/NAD(P)-binding domain"/>
    <property type="match status" value="2"/>
</dbReference>
<dbReference type="InterPro" id="IPR050260">
    <property type="entry name" value="FAD-bd_OxRdtase"/>
</dbReference>
<sequence length="507" mass="55345">MGSDFGTESIIHETQKPAEIDGKFQGVVSAQKLEEDPVKVVIIGGGACGMAVATKIRRQSDFKITVISRDSHTAYSHCGIPFVLGREIESFEKLIVKPKDFFKRSQIDVRLNECANSIDLDLKVVRTGEGIYPFDKLVIATGSLPFIPLTGSTNVLPYGVFTLRSLDDGVLFEKAMETVKRVCIIGGGTIGIECAVALSRRRIKTYLISRSKNLLSRQLDPDISEIVREHLKSLGIEVVSGEPAAFPENFRKEKTLYVGNRQLPADLVLLASGVRPEISLALDAGIEIGKAGGIIVNEMLQVKARNKAGEEFLPYVYAGGECVEVIDLITGEAKLGQLGTTARHMADIIGNNITGKYTPLGPLVNPWVAVAGDLQFGGVGITSKEAESHGIKISTGFSTGRTRASYYPGWKDLYIKLLFKDDVLVGAQLAGGEGIKERIDTFSLAIRKTTTIRDLLDLETCYAPPVSMLVDPLRPAVKAAVRNKKERKGNRRKVKKETEERQSDNVR</sequence>
<dbReference type="Gene3D" id="3.50.50.60">
    <property type="entry name" value="FAD/NAD(P)-binding domain"/>
    <property type="match status" value="2"/>
</dbReference>
<dbReference type="Proteomes" id="UP000218164">
    <property type="component" value="Unassembled WGS sequence"/>
</dbReference>
<evidence type="ECO:0000256" key="5">
    <source>
        <dbReference type="SAM" id="MobiDB-lite"/>
    </source>
</evidence>
<dbReference type="OrthoDB" id="27922at2157"/>
<dbReference type="InterPro" id="IPR023753">
    <property type="entry name" value="FAD/NAD-binding_dom"/>
</dbReference>